<dbReference type="EMBL" id="JAUTXU010000035">
    <property type="protein sequence ID" value="KAK3717763.1"/>
    <property type="molecule type" value="Genomic_DNA"/>
</dbReference>
<name>A0ACC3NKE4_9PEZI</name>
<organism evidence="1 2">
    <name type="scientific">Vermiconidia calcicola</name>
    <dbReference type="NCBI Taxonomy" id="1690605"/>
    <lineage>
        <taxon>Eukaryota</taxon>
        <taxon>Fungi</taxon>
        <taxon>Dikarya</taxon>
        <taxon>Ascomycota</taxon>
        <taxon>Pezizomycotina</taxon>
        <taxon>Dothideomycetes</taxon>
        <taxon>Dothideomycetidae</taxon>
        <taxon>Mycosphaerellales</taxon>
        <taxon>Extremaceae</taxon>
        <taxon>Vermiconidia</taxon>
    </lineage>
</organism>
<accession>A0ACC3NKE4</accession>
<keyword evidence="2" id="KW-1185">Reference proteome</keyword>
<dbReference type="Proteomes" id="UP001281147">
    <property type="component" value="Unassembled WGS sequence"/>
</dbReference>
<protein>
    <submittedName>
        <fullName evidence="1">Uncharacterized protein</fullName>
    </submittedName>
</protein>
<evidence type="ECO:0000313" key="1">
    <source>
        <dbReference type="EMBL" id="KAK3717763.1"/>
    </source>
</evidence>
<comment type="caution">
    <text evidence="1">The sequence shown here is derived from an EMBL/GenBank/DDBJ whole genome shotgun (WGS) entry which is preliminary data.</text>
</comment>
<evidence type="ECO:0000313" key="2">
    <source>
        <dbReference type="Proteomes" id="UP001281147"/>
    </source>
</evidence>
<proteinExistence type="predicted"/>
<gene>
    <name evidence="1" type="ORF">LTR37_005534</name>
</gene>
<reference evidence="1" key="1">
    <citation type="submission" date="2023-07" db="EMBL/GenBank/DDBJ databases">
        <title>Black Yeasts Isolated from many extreme environments.</title>
        <authorList>
            <person name="Coleine C."/>
            <person name="Stajich J.E."/>
            <person name="Selbmann L."/>
        </authorList>
    </citation>
    <scope>NUCLEOTIDE SEQUENCE</scope>
    <source>
        <strain evidence="1">CCFEE 5714</strain>
    </source>
</reference>
<sequence length="252" mass="27974">MSTTKANQPQFQSIDTDDAHAPKFAASALDFLLIELVPLAQRITEQVQARDQALIDEYRRSKVFNGSNNDTTTPTMTEAASEEPKKKPKKGAKPEPTEPTTTLGFPPTTPQTRETMFWRLDSLGYRVGQGLVERFSTGKPRPQTPLDAIKFICKDLWTLVFRKQIDNLKTNHRGIFVLTDNRFQALSRMSVNRRAGKEVVEEGLLRAGMYLYFPSGVIRGALAGLGIEATVTGETAEIPTATFQIKTKGAKV</sequence>